<dbReference type="PANTHER" id="PTHR43537">
    <property type="entry name" value="TRANSCRIPTIONAL REGULATOR, GNTR FAMILY"/>
    <property type="match status" value="1"/>
</dbReference>
<dbReference type="InterPro" id="IPR008920">
    <property type="entry name" value="TF_FadR/GntR_C"/>
</dbReference>
<comment type="function">
    <text evidence="5">Transcriptional repressor for the pyruvate dehydrogenase complex genes aceEF and lpd.</text>
</comment>
<comment type="caution">
    <text evidence="8">The sequence shown here is derived from an EMBL/GenBank/DDBJ whole genome shotgun (WGS) entry which is preliminary data.</text>
</comment>
<evidence type="ECO:0000256" key="1">
    <source>
        <dbReference type="ARBA" id="ARBA00022491"/>
    </source>
</evidence>
<dbReference type="InterPro" id="IPR036388">
    <property type="entry name" value="WH-like_DNA-bd_sf"/>
</dbReference>
<keyword evidence="1" id="KW-0678">Repressor</keyword>
<dbReference type="InterPro" id="IPR011711">
    <property type="entry name" value="GntR_C"/>
</dbReference>
<dbReference type="Gene3D" id="1.10.10.10">
    <property type="entry name" value="Winged helix-like DNA-binding domain superfamily/Winged helix DNA-binding domain"/>
    <property type="match status" value="1"/>
</dbReference>
<sequence>MNSETPVTPRERLRQQLTQQIATGALIPGAPLPSERALAAEYSMSRACVREVVQGLVADDLIETTQGGRSRCANLLQSHLSLPVATESSLALQLEVMEARALLEGEAAYYCALRATDAQLAALDAEYQAMQQRSRGQSTLHKAKADLTFHMMIAESSHHLLVISFSQLFYARYFNAIHGALSSTLKRYGRYPDGIAQQHGRIHRAIQARNPEQARLEASEHILYTRRLLETA</sequence>
<evidence type="ECO:0000256" key="2">
    <source>
        <dbReference type="ARBA" id="ARBA00023015"/>
    </source>
</evidence>
<evidence type="ECO:0000256" key="6">
    <source>
        <dbReference type="ARBA" id="ARBA00039592"/>
    </source>
</evidence>
<name>A0A063Y334_9GAMM</name>
<dbReference type="AlphaFoldDB" id="A0A063Y334"/>
<dbReference type="SUPFAM" id="SSF48008">
    <property type="entry name" value="GntR ligand-binding domain-like"/>
    <property type="match status" value="1"/>
</dbReference>
<keyword evidence="3" id="KW-0238">DNA-binding</keyword>
<dbReference type="Proteomes" id="UP000027318">
    <property type="component" value="Unassembled WGS sequence"/>
</dbReference>
<evidence type="ECO:0000313" key="9">
    <source>
        <dbReference type="Proteomes" id="UP000027318"/>
    </source>
</evidence>
<proteinExistence type="predicted"/>
<dbReference type="OrthoDB" id="5450856at2"/>
<dbReference type="Pfam" id="PF07729">
    <property type="entry name" value="FCD"/>
    <property type="match status" value="1"/>
</dbReference>
<evidence type="ECO:0000256" key="5">
    <source>
        <dbReference type="ARBA" id="ARBA00037357"/>
    </source>
</evidence>
<dbReference type="PANTHER" id="PTHR43537:SF34">
    <property type="entry name" value="PYRUVATE DEHYDROGENASE COMPLEX REPRESSOR"/>
    <property type="match status" value="1"/>
</dbReference>
<organism evidence="8 9">
    <name type="scientific">Nitrincola lacisaponensis</name>
    <dbReference type="NCBI Taxonomy" id="267850"/>
    <lineage>
        <taxon>Bacteria</taxon>
        <taxon>Pseudomonadati</taxon>
        <taxon>Pseudomonadota</taxon>
        <taxon>Gammaproteobacteria</taxon>
        <taxon>Oceanospirillales</taxon>
        <taxon>Oceanospirillaceae</taxon>
        <taxon>Nitrincola</taxon>
    </lineage>
</organism>
<dbReference type="Pfam" id="PF00392">
    <property type="entry name" value="GntR"/>
    <property type="match status" value="1"/>
</dbReference>
<accession>A0A063Y334</accession>
<dbReference type="PROSITE" id="PS50949">
    <property type="entry name" value="HTH_GNTR"/>
    <property type="match status" value="1"/>
</dbReference>
<evidence type="ECO:0000256" key="4">
    <source>
        <dbReference type="ARBA" id="ARBA00023163"/>
    </source>
</evidence>
<keyword evidence="4" id="KW-0804">Transcription</keyword>
<keyword evidence="9" id="KW-1185">Reference proteome</keyword>
<gene>
    <name evidence="8" type="ORF">ADINL_1320</name>
</gene>
<evidence type="ECO:0000256" key="3">
    <source>
        <dbReference type="ARBA" id="ARBA00023125"/>
    </source>
</evidence>
<dbReference type="CDD" id="cd07377">
    <property type="entry name" value="WHTH_GntR"/>
    <property type="match status" value="1"/>
</dbReference>
<dbReference type="GO" id="GO:0003700">
    <property type="term" value="F:DNA-binding transcription factor activity"/>
    <property type="evidence" value="ECO:0007669"/>
    <property type="project" value="InterPro"/>
</dbReference>
<dbReference type="PRINTS" id="PR00035">
    <property type="entry name" value="HTHGNTR"/>
</dbReference>
<dbReference type="InterPro" id="IPR000524">
    <property type="entry name" value="Tscrpt_reg_HTH_GntR"/>
</dbReference>
<dbReference type="EMBL" id="JMSZ01000016">
    <property type="protein sequence ID" value="KDE40728.1"/>
    <property type="molecule type" value="Genomic_DNA"/>
</dbReference>
<evidence type="ECO:0000313" key="8">
    <source>
        <dbReference type="EMBL" id="KDE40728.1"/>
    </source>
</evidence>
<dbReference type="Gene3D" id="1.20.120.530">
    <property type="entry name" value="GntR ligand-binding domain-like"/>
    <property type="match status" value="1"/>
</dbReference>
<protein>
    <recommendedName>
        <fullName evidence="6">Pyruvate dehydrogenase complex repressor</fullName>
    </recommendedName>
</protein>
<dbReference type="InterPro" id="IPR036390">
    <property type="entry name" value="WH_DNA-bd_sf"/>
</dbReference>
<dbReference type="STRING" id="267850.ADINL_1320"/>
<evidence type="ECO:0000259" key="7">
    <source>
        <dbReference type="PROSITE" id="PS50949"/>
    </source>
</evidence>
<dbReference type="SMART" id="SM00345">
    <property type="entry name" value="HTH_GNTR"/>
    <property type="match status" value="1"/>
</dbReference>
<feature type="domain" description="HTH gntR-type" evidence="7">
    <location>
        <begin position="7"/>
        <end position="75"/>
    </location>
</feature>
<dbReference type="RefSeq" id="WP_036545079.1">
    <property type="nucleotide sequence ID" value="NZ_JMSZ01000016.1"/>
</dbReference>
<dbReference type="SMART" id="SM00895">
    <property type="entry name" value="FCD"/>
    <property type="match status" value="1"/>
</dbReference>
<dbReference type="GO" id="GO:0003677">
    <property type="term" value="F:DNA binding"/>
    <property type="evidence" value="ECO:0007669"/>
    <property type="project" value="UniProtKB-KW"/>
</dbReference>
<reference evidence="8 9" key="1">
    <citation type="journal article" date="2005" name="Int. J. Syst. Evol. Microbiol.">
        <title>Nitrincola lacisaponensis gen. nov., sp. nov., a novel alkaliphilic bacterium isolated from an alkaline, saline lake.</title>
        <authorList>
            <person name="Dimitriu P.A."/>
            <person name="Shukla S.K."/>
            <person name="Conradt J."/>
            <person name="Marquez M.C."/>
            <person name="Ventosa A."/>
            <person name="Maglia A."/>
            <person name="Peyton B.M."/>
            <person name="Pinkart H.C."/>
            <person name="Mormile M.R."/>
        </authorList>
    </citation>
    <scope>NUCLEOTIDE SEQUENCE [LARGE SCALE GENOMIC DNA]</scope>
    <source>
        <strain evidence="8 9">4CA</strain>
    </source>
</reference>
<keyword evidence="2" id="KW-0805">Transcription regulation</keyword>
<dbReference type="SUPFAM" id="SSF46785">
    <property type="entry name" value="Winged helix' DNA-binding domain"/>
    <property type="match status" value="1"/>
</dbReference>